<protein>
    <recommendedName>
        <fullName evidence="3">NERD domain-containing protein</fullName>
    </recommendedName>
</protein>
<dbReference type="EMBL" id="QASO01000060">
    <property type="protein sequence ID" value="PTU79153.1"/>
    <property type="molecule type" value="Genomic_DNA"/>
</dbReference>
<evidence type="ECO:0000313" key="2">
    <source>
        <dbReference type="Proteomes" id="UP000244052"/>
    </source>
</evidence>
<comment type="caution">
    <text evidence="1">The sequence shown here is derived from an EMBL/GenBank/DDBJ whole genome shotgun (WGS) entry which is preliminary data.</text>
</comment>
<keyword evidence="2" id="KW-1185">Reference proteome</keyword>
<evidence type="ECO:0008006" key="3">
    <source>
        <dbReference type="Google" id="ProtNLM"/>
    </source>
</evidence>
<dbReference type="RefSeq" id="WP_088137683.1">
    <property type="nucleotide sequence ID" value="NZ_QASO01000060.1"/>
</dbReference>
<gene>
    <name evidence="1" type="ORF">DBO86_10335</name>
</gene>
<proteinExistence type="predicted"/>
<sequence>MDIQQFIELCDSVKARSASLPRLSSEDAYQALSDAAAGFEKKLLSAVIALRKYLAIRHERGNAKRDPYLSILAVIRDATREERPSAQNSALDWEQLVELVLSAQGSLHRFRPGQAEKFSDEENALSQACLKLSRLGVEIAEENSEVRISQNSYALIETEISRLANAVGGEGILENVFSNLESLYHQPFGRYLFGRKVSTGIARVFPAVPWGYLIALGVKHLPAPKAVNSEQDFEQLVHLIRDLITVFEIQPYSIWSNLLFGPDRLMSLLQETVLYDNLVAVHQISGRHAKLILGSLTKPFVNAGHVSYRVRLKDATKLALAAIDLSHTKRQTLVTADDLAKASGLRRDIVETALSDVLAFGEGVSNRTLSFPPSSAEIDSSFKPLFKRGKSYLLLPRSLTALGAMNAVLNMISRPNDVFDKALDQKLGEFLEEFIRTRIRAAGVPVHTGDIQSDNRELLGECDALIDTPKGVFIFEVKKKGLTRKAMAGRGADLLVDLAQSLMKAHEQAYRAETHLVKHGEITLKDKQGQEVTVALDGREIEKASISLTDFGGLQSRSILQRILDAAIRIEVNADNERDNKRIEDWRKTVAALRGYVIEEKPDRPFFNSIFLSVPQILTLLERIEDGDEFFDEVTRGRSVVYGLQDFYSEYDQALKLAGLKTAQSAALLHREGLSLKG</sequence>
<accession>A0A2T5PN57</accession>
<dbReference type="Proteomes" id="UP000244052">
    <property type="component" value="Unassembled WGS sequence"/>
</dbReference>
<name>A0A2T5PN57_ECTOL</name>
<reference evidence="1 2" key="1">
    <citation type="submission" date="2018-04" db="EMBL/GenBank/DDBJ databases">
        <title>Pseudomonas sp. nov., isolated from mangrove soil.</title>
        <authorList>
            <person name="Chen C."/>
        </authorList>
    </citation>
    <scope>NUCLEOTIDE SEQUENCE [LARGE SCALE GENOMIC DNA]</scope>
    <source>
        <strain evidence="1 2">JCM 14246</strain>
    </source>
</reference>
<organism evidence="1 2">
    <name type="scientific">Ectopseudomonas oleovorans</name>
    <name type="common">Pseudomonas oleovorans</name>
    <dbReference type="NCBI Taxonomy" id="301"/>
    <lineage>
        <taxon>Bacteria</taxon>
        <taxon>Pseudomonadati</taxon>
        <taxon>Pseudomonadota</taxon>
        <taxon>Gammaproteobacteria</taxon>
        <taxon>Pseudomonadales</taxon>
        <taxon>Pseudomonadaceae</taxon>
        <taxon>Ectopseudomonas</taxon>
    </lineage>
</organism>
<evidence type="ECO:0000313" key="1">
    <source>
        <dbReference type="EMBL" id="PTU79153.1"/>
    </source>
</evidence>
<dbReference type="AlphaFoldDB" id="A0A2T5PN57"/>